<proteinExistence type="predicted"/>
<dbReference type="Proteomes" id="UP001207654">
    <property type="component" value="Unassembled WGS sequence"/>
</dbReference>
<sequence>MAKVLIVMCSKDDDDGEMAQMANSIEKFLKNKGDTVTLVDLANLPAQADKLNSYVSHTQLIFTGHSRFFEHATMWGAKNYVCRPLAQRRVGGYTADEISIVVANMVKYAKITDFMFCCCEVASNIDTHEREDGGSRREAADLPSNFFIERYLKGLNGERRVSLLAWIGVLVRKRLNTIPWRGKLTLSGLNGVGYIVEDNPEFLTFSQEYLSKFRTILNRQGKSKTLKKDDTFLSDYVLDASKKKSTHVLSFNISVS</sequence>
<evidence type="ECO:0000313" key="2">
    <source>
        <dbReference type="Proteomes" id="UP001207654"/>
    </source>
</evidence>
<gene>
    <name evidence="1" type="ORF">OV287_32815</name>
</gene>
<keyword evidence="2" id="KW-1185">Reference proteome</keyword>
<name>A0ABT4AC47_9BACT</name>
<evidence type="ECO:0000313" key="1">
    <source>
        <dbReference type="EMBL" id="MCY1079253.1"/>
    </source>
</evidence>
<comment type="caution">
    <text evidence="1">The sequence shown here is derived from an EMBL/GenBank/DDBJ whole genome shotgun (WGS) entry which is preliminary data.</text>
</comment>
<accession>A0ABT4AC47</accession>
<organism evidence="1 2">
    <name type="scientific">Archangium lansingense</name>
    <dbReference type="NCBI Taxonomy" id="2995310"/>
    <lineage>
        <taxon>Bacteria</taxon>
        <taxon>Pseudomonadati</taxon>
        <taxon>Myxococcota</taxon>
        <taxon>Myxococcia</taxon>
        <taxon>Myxococcales</taxon>
        <taxon>Cystobacterineae</taxon>
        <taxon>Archangiaceae</taxon>
        <taxon>Archangium</taxon>
    </lineage>
</organism>
<reference evidence="1 2" key="1">
    <citation type="submission" date="2022-11" db="EMBL/GenBank/DDBJ databases">
        <title>Minimal conservation of predation-associated metabolite biosynthetic gene clusters underscores biosynthetic potential of Myxococcota including descriptions for ten novel species: Archangium lansinium sp. nov., Myxococcus landrumus sp. nov., Nannocystis bai.</title>
        <authorList>
            <person name="Ahearne A."/>
            <person name="Stevens C."/>
            <person name="Phillips K."/>
        </authorList>
    </citation>
    <scope>NUCLEOTIDE SEQUENCE [LARGE SCALE GENOMIC DNA]</scope>
    <source>
        <strain evidence="1 2">MIWBW</strain>
    </source>
</reference>
<dbReference type="SUPFAM" id="SSF52218">
    <property type="entry name" value="Flavoproteins"/>
    <property type="match status" value="1"/>
</dbReference>
<dbReference type="InterPro" id="IPR029039">
    <property type="entry name" value="Flavoprotein-like_sf"/>
</dbReference>
<dbReference type="RefSeq" id="WP_267537983.1">
    <property type="nucleotide sequence ID" value="NZ_JAPNKA010000001.1"/>
</dbReference>
<protein>
    <submittedName>
        <fullName evidence="1">Uncharacterized protein</fullName>
    </submittedName>
</protein>
<dbReference type="EMBL" id="JAPNKA010000001">
    <property type="protein sequence ID" value="MCY1079253.1"/>
    <property type="molecule type" value="Genomic_DNA"/>
</dbReference>